<keyword evidence="12" id="KW-1185">Reference proteome</keyword>
<gene>
    <name evidence="11" type="ORF">niasHT_033620</name>
</gene>
<dbReference type="SUPFAM" id="SSF54001">
    <property type="entry name" value="Cysteine proteinases"/>
    <property type="match status" value="1"/>
</dbReference>
<dbReference type="PROSITE" id="PS00139">
    <property type="entry name" value="THIOL_PROTEASE_CYS"/>
    <property type="match status" value="1"/>
</dbReference>
<keyword evidence="8" id="KW-0326">Glycosidase</keyword>
<dbReference type="PANTHER" id="PTHR23403:SF1">
    <property type="entry name" value="TREHALASE"/>
    <property type="match status" value="1"/>
</dbReference>
<feature type="region of interest" description="Disordered" evidence="9">
    <location>
        <begin position="242"/>
        <end position="262"/>
    </location>
</feature>
<evidence type="ECO:0000259" key="10">
    <source>
        <dbReference type="SMART" id="SM00645"/>
    </source>
</evidence>
<dbReference type="Gene3D" id="3.90.70.10">
    <property type="entry name" value="Cysteine proteinases"/>
    <property type="match status" value="1"/>
</dbReference>
<feature type="domain" description="Peptidase C1A papain C-terminal" evidence="10">
    <location>
        <begin position="942"/>
        <end position="1215"/>
    </location>
</feature>
<reference evidence="11 12" key="1">
    <citation type="submission" date="2024-10" db="EMBL/GenBank/DDBJ databases">
        <authorList>
            <person name="Kim D."/>
        </authorList>
    </citation>
    <scope>NUCLEOTIDE SEQUENCE [LARGE SCALE GENOMIC DNA]</scope>
    <source>
        <strain evidence="11">BH-2024</strain>
    </source>
</reference>
<evidence type="ECO:0000256" key="8">
    <source>
        <dbReference type="RuleBase" id="RU361180"/>
    </source>
</evidence>
<dbReference type="Pfam" id="PF01204">
    <property type="entry name" value="Trehalase"/>
    <property type="match status" value="1"/>
</dbReference>
<dbReference type="SMART" id="SM00645">
    <property type="entry name" value="Pept_C1"/>
    <property type="match status" value="1"/>
</dbReference>
<evidence type="ECO:0000256" key="9">
    <source>
        <dbReference type="SAM" id="MobiDB-lite"/>
    </source>
</evidence>
<dbReference type="InterPro" id="IPR008928">
    <property type="entry name" value="6-hairpin_glycosidase_sf"/>
</dbReference>
<dbReference type="PRINTS" id="PR00744">
    <property type="entry name" value="GLHYDRLASE37"/>
</dbReference>
<evidence type="ECO:0000256" key="7">
    <source>
        <dbReference type="ARBA" id="ARBA00022807"/>
    </source>
</evidence>
<name>A0ABD2I0K3_9BILA</name>
<proteinExistence type="inferred from homology"/>
<keyword evidence="5" id="KW-0645">Protease</keyword>
<organism evidence="11 12">
    <name type="scientific">Heterodera trifolii</name>
    <dbReference type="NCBI Taxonomy" id="157864"/>
    <lineage>
        <taxon>Eukaryota</taxon>
        <taxon>Metazoa</taxon>
        <taxon>Ecdysozoa</taxon>
        <taxon>Nematoda</taxon>
        <taxon>Chromadorea</taxon>
        <taxon>Rhabditida</taxon>
        <taxon>Tylenchina</taxon>
        <taxon>Tylenchomorpha</taxon>
        <taxon>Tylenchoidea</taxon>
        <taxon>Heteroderidae</taxon>
        <taxon>Heteroderinae</taxon>
        <taxon>Heterodera</taxon>
    </lineage>
</organism>
<dbReference type="GO" id="GO:0006508">
    <property type="term" value="P:proteolysis"/>
    <property type="evidence" value="ECO:0007669"/>
    <property type="project" value="UniProtKB-KW"/>
</dbReference>
<dbReference type="SUPFAM" id="SSF48208">
    <property type="entry name" value="Six-hairpin glycosidases"/>
    <property type="match status" value="1"/>
</dbReference>
<dbReference type="InterPro" id="IPR012341">
    <property type="entry name" value="6hp_glycosidase-like_sf"/>
</dbReference>
<feature type="compositionally biased region" description="Acidic residues" evidence="9">
    <location>
        <begin position="247"/>
        <end position="258"/>
    </location>
</feature>
<dbReference type="EMBL" id="JBICBT010001375">
    <property type="protein sequence ID" value="KAL3070840.1"/>
    <property type="molecule type" value="Genomic_DNA"/>
</dbReference>
<dbReference type="Proteomes" id="UP001620626">
    <property type="component" value="Unassembled WGS sequence"/>
</dbReference>
<dbReference type="Pfam" id="PF00112">
    <property type="entry name" value="Peptidase_C1"/>
    <property type="match status" value="1"/>
</dbReference>
<evidence type="ECO:0000256" key="1">
    <source>
        <dbReference type="ARBA" id="ARBA00001576"/>
    </source>
</evidence>
<evidence type="ECO:0000313" key="12">
    <source>
        <dbReference type="Proteomes" id="UP001620626"/>
    </source>
</evidence>
<keyword evidence="6 8" id="KW-0378">Hydrolase</keyword>
<evidence type="ECO:0000313" key="11">
    <source>
        <dbReference type="EMBL" id="KAL3070840.1"/>
    </source>
</evidence>
<dbReference type="InterPro" id="IPR038765">
    <property type="entry name" value="Papain-like_cys_pep_sf"/>
</dbReference>
<evidence type="ECO:0000256" key="6">
    <source>
        <dbReference type="ARBA" id="ARBA00022801"/>
    </source>
</evidence>
<dbReference type="InterPro" id="IPR000169">
    <property type="entry name" value="Pept_cys_AS"/>
</dbReference>
<comment type="similarity">
    <text evidence="2 8">Belongs to the glycosyl hydrolase 37 family.</text>
</comment>
<dbReference type="EC" id="3.2.1.28" evidence="3 8"/>
<evidence type="ECO:0000256" key="4">
    <source>
        <dbReference type="ARBA" id="ARBA00019905"/>
    </source>
</evidence>
<comment type="catalytic activity">
    <reaction evidence="1 8">
        <text>alpha,alpha-trehalose + H2O = alpha-D-glucose + beta-D-glucose</text>
        <dbReference type="Rhea" id="RHEA:32675"/>
        <dbReference type="ChEBI" id="CHEBI:15377"/>
        <dbReference type="ChEBI" id="CHEBI:15903"/>
        <dbReference type="ChEBI" id="CHEBI:16551"/>
        <dbReference type="ChEBI" id="CHEBI:17925"/>
        <dbReference type="EC" id="3.2.1.28"/>
    </reaction>
</comment>
<dbReference type="InterPro" id="IPR001661">
    <property type="entry name" value="Glyco_hydro_37"/>
</dbReference>
<dbReference type="Gene3D" id="1.50.10.10">
    <property type="match status" value="1"/>
</dbReference>
<keyword evidence="7" id="KW-0788">Thiol protease</keyword>
<evidence type="ECO:0000256" key="3">
    <source>
        <dbReference type="ARBA" id="ARBA00012757"/>
    </source>
</evidence>
<dbReference type="AlphaFoldDB" id="A0ABD2I0K3"/>
<sequence length="1218" mass="140777">MKFQYNTQKHDKPTKQCAMINPQNWVEMKDGEVITFKRHSNEEKLGSATVQFLRMAGSNGFVIDFSKGVWHYKRIAEGGLYYDDANAFKCFVQFSPKGKFDPEDQLDLYECLVAGHQCVYVRCIDKIKKNKDEIVPNIVDCQKPKMVNARNLPVNAKLKAGEHVATFVTRTDATKFNFLFFSTIPTNTSTTTNKFSSTPPAEIKNKLQCLAWNICNLSTKLKQSKVSRRFAIGQNCEEMAKDWGQKEEDEQIGDEYDQSADNNGQQYGDHQENIVWRKTDCSLDGIDLATLGLERPCDEWPNLAPIICDGKILEAVNDWGERMLFLRDSKHFVDRPMKNDTKNLVEQFKKMFNVAEWKQFMVSKMNETQVDNLHLPEDWVENPQNLKNIKDKNLKQWAIELNKMWKELSKKMPNDMNSKDNQRHSLIYLSDPFFVPGGRFREFRYWDSFWIARGLLASGMEKSVKNICKNFAELVNRFGYVPAGGRIYYSKRSQPPFLTYLVYDYFGSTGDIEFLKKIMPTLEKELNFWQTKRTVEVKVKGKKMLFYQYRADTKLPRPEAFCHDVKLVKDIADPMEKAKIWHEIASASESGWDFSSRWIRKDEQDKERPWKLTNLMTTKIVPVDLNALICGNFEMMAHMYLQIGNKAKSREYHAKHQLFLEDFKHLFYNKEHGIWYDFNLESGTSNEAYYGSAAMPLFTRCYDVSDLGTAERMFARMERLDTATNRKLISHPFGVPASLINDSSQQWDFPNIFPPLQHMLIEGLRRSGTKKMKDKAFELAQKWVSANYKLYQDNKNCGRKIWEKISADAATPGRGGEYNVQFNFGWTIGTVLDLLVTYSDELSLSTDPCLEQKIEEEPNEFPNNFSEYRAERLTAAQKEVDEMNTSWAVVVERFALMKDEDFFKFFGTPVDETVEEDKNENNNINLRSELKAADGEEDKNDLPTEFDAREAWKDCAEIIQSGYAQGDCGSCWAVTAARTLTDRICIARLKKGKKTNSSDPRAYVSAQFTLECTPDTKGCSGGNPFYAWKYYRNLTVSGTNHTMNTGCKPYKMPTTSNCVFSCRKEWLQQQYPNKAKTPKTPGRIPLFGTTWEVFLAEATRMPVITGFTQLMAFNREKEMMREIMKNGPIQASHIMYTGFSRCCEHNEIYEHSANSTLRKNVAHSLKVFGWGEEKGVKFWHMANTFGADWGNAGMFRMRRGTDECRIETRRILFGTPKV</sequence>
<dbReference type="GO" id="GO:0004555">
    <property type="term" value="F:alpha,alpha-trehalase activity"/>
    <property type="evidence" value="ECO:0007669"/>
    <property type="project" value="UniProtKB-EC"/>
</dbReference>
<evidence type="ECO:0000256" key="5">
    <source>
        <dbReference type="ARBA" id="ARBA00022670"/>
    </source>
</evidence>
<dbReference type="PANTHER" id="PTHR23403">
    <property type="entry name" value="TREHALASE"/>
    <property type="match status" value="1"/>
</dbReference>
<accession>A0ABD2I0K3</accession>
<comment type="caution">
    <text evidence="11">The sequence shown here is derived from an EMBL/GenBank/DDBJ whole genome shotgun (WGS) entry which is preliminary data.</text>
</comment>
<evidence type="ECO:0000256" key="2">
    <source>
        <dbReference type="ARBA" id="ARBA00005615"/>
    </source>
</evidence>
<dbReference type="InterPro" id="IPR000668">
    <property type="entry name" value="Peptidase_C1A_C"/>
</dbReference>
<dbReference type="GO" id="GO:0008234">
    <property type="term" value="F:cysteine-type peptidase activity"/>
    <property type="evidence" value="ECO:0007669"/>
    <property type="project" value="UniProtKB-KW"/>
</dbReference>
<protein>
    <recommendedName>
        <fullName evidence="4 8">Trehalase</fullName>
        <ecNumber evidence="3 8">3.2.1.28</ecNumber>
    </recommendedName>
    <alternativeName>
        <fullName evidence="8">Alpha-trehalose glucohydrolase</fullName>
    </alternativeName>
</protein>